<dbReference type="Proteomes" id="UP000297703">
    <property type="component" value="Unassembled WGS sequence"/>
</dbReference>
<comment type="caution">
    <text evidence="1">The sequence shown here is derived from an EMBL/GenBank/DDBJ whole genome shotgun (WGS) entry which is preliminary data.</text>
</comment>
<keyword evidence="2" id="KW-1185">Reference proteome</keyword>
<name>A0A4D9DTH9_9SAUR</name>
<dbReference type="EMBL" id="QXTE01000303">
    <property type="protein sequence ID" value="TFJ99847.1"/>
    <property type="molecule type" value="Genomic_DNA"/>
</dbReference>
<gene>
    <name evidence="1" type="ORF">DR999_PMT18114</name>
</gene>
<reference evidence="1 2" key="2">
    <citation type="submission" date="2019-04" db="EMBL/GenBank/DDBJ databases">
        <title>The genome sequence of big-headed turtle.</title>
        <authorList>
            <person name="Gong S."/>
        </authorList>
    </citation>
    <scope>NUCLEOTIDE SEQUENCE [LARGE SCALE GENOMIC DNA]</scope>
    <source>
        <strain evidence="1">DO16091913</strain>
        <tissue evidence="1">Muscle</tissue>
    </source>
</reference>
<sequence length="101" mass="11292">MGTHQPTPAGDLRQYLNFVMMEIQTQLHIQVSHIVLILIRGLDPIPLRYLKAKHASKAKFLQMFLIPEATGVSGNRCLACNPNPCKIWGLAIKIHLLPALL</sequence>
<accession>A0A4D9DTH9</accession>
<organism evidence="1 2">
    <name type="scientific">Platysternon megacephalum</name>
    <name type="common">big-headed turtle</name>
    <dbReference type="NCBI Taxonomy" id="55544"/>
    <lineage>
        <taxon>Eukaryota</taxon>
        <taxon>Metazoa</taxon>
        <taxon>Chordata</taxon>
        <taxon>Craniata</taxon>
        <taxon>Vertebrata</taxon>
        <taxon>Euteleostomi</taxon>
        <taxon>Archelosauria</taxon>
        <taxon>Testudinata</taxon>
        <taxon>Testudines</taxon>
        <taxon>Cryptodira</taxon>
        <taxon>Durocryptodira</taxon>
        <taxon>Testudinoidea</taxon>
        <taxon>Platysternidae</taxon>
        <taxon>Platysternon</taxon>
    </lineage>
</organism>
<evidence type="ECO:0000313" key="2">
    <source>
        <dbReference type="Proteomes" id="UP000297703"/>
    </source>
</evidence>
<reference evidence="1 2" key="1">
    <citation type="submission" date="2019-04" db="EMBL/GenBank/DDBJ databases">
        <title>Draft genome of the big-headed turtle Platysternon megacephalum.</title>
        <authorList>
            <person name="Gong S."/>
        </authorList>
    </citation>
    <scope>NUCLEOTIDE SEQUENCE [LARGE SCALE GENOMIC DNA]</scope>
    <source>
        <strain evidence="1">DO16091913</strain>
        <tissue evidence="1">Muscle</tissue>
    </source>
</reference>
<evidence type="ECO:0000313" key="1">
    <source>
        <dbReference type="EMBL" id="TFJ99847.1"/>
    </source>
</evidence>
<proteinExistence type="predicted"/>
<protein>
    <submittedName>
        <fullName evidence="1">Cyclin-dependent kinase 4 inhibitor D</fullName>
    </submittedName>
</protein>
<dbReference type="AlphaFoldDB" id="A0A4D9DTH9"/>